<gene>
    <name evidence="2" type="ORF">I603_1145</name>
</gene>
<accession>A0A1A7BJR1</accession>
<reference evidence="2 3" key="1">
    <citation type="submission" date="2016-06" db="EMBL/GenBank/DDBJ databases">
        <title>Genome sequence of Porphyrobacter dokdonensis DSW-74.</title>
        <authorList>
            <person name="Kim J.F."/>
            <person name="Song J.Y."/>
        </authorList>
    </citation>
    <scope>NUCLEOTIDE SEQUENCE [LARGE SCALE GENOMIC DNA]</scope>
    <source>
        <strain evidence="2 3">DSW-74</strain>
    </source>
</reference>
<feature type="signal peptide" evidence="1">
    <location>
        <begin position="1"/>
        <end position="22"/>
    </location>
</feature>
<proteinExistence type="predicted"/>
<dbReference type="EMBL" id="LZYB01000002">
    <property type="protein sequence ID" value="OBV11702.1"/>
    <property type="molecule type" value="Genomic_DNA"/>
</dbReference>
<dbReference type="Proteomes" id="UP000092484">
    <property type="component" value="Unassembled WGS sequence"/>
</dbReference>
<organism evidence="2 3">
    <name type="scientific">Erythrobacter dokdonensis DSW-74</name>
    <dbReference type="NCBI Taxonomy" id="1300349"/>
    <lineage>
        <taxon>Bacteria</taxon>
        <taxon>Pseudomonadati</taxon>
        <taxon>Pseudomonadota</taxon>
        <taxon>Alphaproteobacteria</taxon>
        <taxon>Sphingomonadales</taxon>
        <taxon>Erythrobacteraceae</taxon>
        <taxon>Erythrobacter/Porphyrobacter group</taxon>
        <taxon>Erythrobacter</taxon>
    </lineage>
</organism>
<feature type="chain" id="PRO_5008355065" evidence="1">
    <location>
        <begin position="23"/>
        <end position="166"/>
    </location>
</feature>
<evidence type="ECO:0000313" key="2">
    <source>
        <dbReference type="EMBL" id="OBV11702.1"/>
    </source>
</evidence>
<evidence type="ECO:0000256" key="1">
    <source>
        <dbReference type="SAM" id="SignalP"/>
    </source>
</evidence>
<dbReference type="AlphaFoldDB" id="A0A1A7BJR1"/>
<comment type="caution">
    <text evidence="2">The sequence shown here is derived from an EMBL/GenBank/DDBJ whole genome shotgun (WGS) entry which is preliminary data.</text>
</comment>
<keyword evidence="1" id="KW-0732">Signal</keyword>
<keyword evidence="3" id="KW-1185">Reference proteome</keyword>
<dbReference type="STRING" id="1300349.I603_1145"/>
<sequence>MRHPAALWLIMPALGISASLGAKTDGTHAPIALWGQFTTESTSADVKAFKASLEKKRVEVLPGCDAPIGYRTEKKALVTIIFAAQDGDADCHARLLRQLREDNGEPEIGHTTFGSVIGYGNGGVLDTTSSGVVLIWRDGEKKTKLIKSPGNGYNLIFTVREDKYIY</sequence>
<name>A0A1A7BJR1_9SPHN</name>
<dbReference type="RefSeq" id="WP_068862965.1">
    <property type="nucleotide sequence ID" value="NZ_LZYB01000002.1"/>
</dbReference>
<evidence type="ECO:0000313" key="3">
    <source>
        <dbReference type="Proteomes" id="UP000092484"/>
    </source>
</evidence>
<protein>
    <submittedName>
        <fullName evidence="2">Uncharacterized protein</fullName>
    </submittedName>
</protein>